<feature type="compositionally biased region" description="Polar residues" evidence="3">
    <location>
        <begin position="669"/>
        <end position="681"/>
    </location>
</feature>
<evidence type="ECO:0000256" key="1">
    <source>
        <dbReference type="ARBA" id="ARBA00008070"/>
    </source>
</evidence>
<dbReference type="GO" id="GO:0045159">
    <property type="term" value="F:myosin II binding"/>
    <property type="evidence" value="ECO:0007669"/>
    <property type="project" value="TreeGrafter"/>
</dbReference>
<dbReference type="GO" id="GO:0005886">
    <property type="term" value="C:plasma membrane"/>
    <property type="evidence" value="ECO:0007669"/>
    <property type="project" value="TreeGrafter"/>
</dbReference>
<evidence type="ECO:0000256" key="3">
    <source>
        <dbReference type="SAM" id="MobiDB-lite"/>
    </source>
</evidence>
<dbReference type="EMBL" id="JAIXMP010000001">
    <property type="protein sequence ID" value="KAI9278297.1"/>
    <property type="molecule type" value="Genomic_DNA"/>
</dbReference>
<dbReference type="PANTHER" id="PTHR10241">
    <property type="entry name" value="LETHAL 2 GIANT LARVAE PROTEIN"/>
    <property type="match status" value="1"/>
</dbReference>
<gene>
    <name evidence="4" type="ORF">BDA99DRAFT_2816</name>
</gene>
<accession>A0AAD5KY63</accession>
<dbReference type="InterPro" id="IPR036322">
    <property type="entry name" value="WD40_repeat_dom_sf"/>
</dbReference>
<feature type="compositionally biased region" description="Low complexity" evidence="3">
    <location>
        <begin position="211"/>
        <end position="222"/>
    </location>
</feature>
<organism evidence="4 5">
    <name type="scientific">Phascolomyces articulosus</name>
    <dbReference type="NCBI Taxonomy" id="60185"/>
    <lineage>
        <taxon>Eukaryota</taxon>
        <taxon>Fungi</taxon>
        <taxon>Fungi incertae sedis</taxon>
        <taxon>Mucoromycota</taxon>
        <taxon>Mucoromycotina</taxon>
        <taxon>Mucoromycetes</taxon>
        <taxon>Mucorales</taxon>
        <taxon>Lichtheimiaceae</taxon>
        <taxon>Phascolomyces</taxon>
    </lineage>
</organism>
<protein>
    <submittedName>
        <fullName evidence="4">WD40-repeat-containing domain protein</fullName>
    </submittedName>
</protein>
<dbReference type="Gene3D" id="2.130.10.10">
    <property type="entry name" value="YVTN repeat-like/Quinoprotein amine dehydrogenase"/>
    <property type="match status" value="2"/>
</dbReference>
<dbReference type="GO" id="GO:0006893">
    <property type="term" value="P:Golgi to plasma membrane transport"/>
    <property type="evidence" value="ECO:0007669"/>
    <property type="project" value="TreeGrafter"/>
</dbReference>
<evidence type="ECO:0000256" key="2">
    <source>
        <dbReference type="ARBA" id="ARBA00022483"/>
    </source>
</evidence>
<dbReference type="GO" id="GO:0005096">
    <property type="term" value="F:GTPase activator activity"/>
    <property type="evidence" value="ECO:0007669"/>
    <property type="project" value="TreeGrafter"/>
</dbReference>
<dbReference type="GO" id="GO:0019905">
    <property type="term" value="F:syntaxin binding"/>
    <property type="evidence" value="ECO:0007669"/>
    <property type="project" value="TreeGrafter"/>
</dbReference>
<feature type="compositionally biased region" description="Low complexity" evidence="3">
    <location>
        <begin position="644"/>
        <end position="661"/>
    </location>
</feature>
<dbReference type="AlphaFoldDB" id="A0AAD5KY63"/>
<comment type="similarity">
    <text evidence="1">Belongs to the WD repeat L(2)GL family.</text>
</comment>
<sequence length="752" mass="83236">MEPLAEKEIILTVSIPSFFSLPSMTIFDKLSGFAHKAKENALSRAILAKDKRLDKSLSESLDATHIGLSKMSSFGIPGRVSAVAYDPVCGLLAIGGGVEPDTYIRIFGKGISTSLTLSSATRIKYLQFQTGSPTLVAVDMKNIVTTYDLKTKRARHVVATPSIVTSLAHCTGTDWLFIGFADGNVDMFDMEAGAFGEEYGIPNLCLDEDQQQQQQQQNQQQNPSPPPHNVVVAIQMHPADLDLVLVGYDSAVFLWSIRDQNIKKCFIVPQRASSKEEIRLTCLTWSPCGTRFMAGYDNGYMHLWDTRNDHKSLLARRVFHAGSPTEESPCEPIYNMAWYVDDTARKSFLVVAGGSDLPDIRGLHVLEYDLDTSDLRDARKQTILSTSVDVSDFILLNSEPYFLGMHNPLGLLLVGTDGAVRAYGLDHGHPHLVLPPALQFLDPPVEQAYYLSQLPHKVFQELIAPPSRVPQRRDLYLPLTGGIAGNGHIYRIPSNDLLLTVHGKSTLRFWDASYTSLRPLSSRTIDCSEVLESKNNSNNCNIQHVVLDHHTGTILLAMEDNAILVFIPDAVEEKQSPGAGQQQHHSDVQQKFIDNCEETLDEITQLLEDMNNVEEEDVSQPPPASTDDTAHQQHSEATPPLPPRQSSTPPTQRESDQQLQEQPKELKQSPNDENNPFVESTQPSPSSPPPQQQQQQQTEVIATEAETTTTLIEEKSPGVKIDLLDIPIERSGFTLTMKVSVEDGTITKMVCI</sequence>
<keyword evidence="2" id="KW-0268">Exocytosis</keyword>
<dbReference type="Pfam" id="PF00400">
    <property type="entry name" value="WD40"/>
    <property type="match status" value="1"/>
</dbReference>
<dbReference type="SUPFAM" id="SSF50978">
    <property type="entry name" value="WD40 repeat-like"/>
    <property type="match status" value="1"/>
</dbReference>
<dbReference type="Proteomes" id="UP001209540">
    <property type="component" value="Unassembled WGS sequence"/>
</dbReference>
<evidence type="ECO:0000313" key="5">
    <source>
        <dbReference type="Proteomes" id="UP001209540"/>
    </source>
</evidence>
<dbReference type="InterPro" id="IPR015943">
    <property type="entry name" value="WD40/YVTN_repeat-like_dom_sf"/>
</dbReference>
<feature type="region of interest" description="Disordered" evidence="3">
    <location>
        <begin position="209"/>
        <end position="229"/>
    </location>
</feature>
<dbReference type="InterPro" id="IPR001680">
    <property type="entry name" value="WD40_rpt"/>
</dbReference>
<keyword evidence="5" id="KW-1185">Reference proteome</keyword>
<feature type="region of interest" description="Disordered" evidence="3">
    <location>
        <begin position="613"/>
        <end position="700"/>
    </location>
</feature>
<comment type="caution">
    <text evidence="4">The sequence shown here is derived from an EMBL/GenBank/DDBJ whole genome shotgun (WGS) entry which is preliminary data.</text>
</comment>
<reference evidence="4" key="1">
    <citation type="journal article" date="2022" name="IScience">
        <title>Evolution of zygomycete secretomes and the origins of terrestrial fungal ecologies.</title>
        <authorList>
            <person name="Chang Y."/>
            <person name="Wang Y."/>
            <person name="Mondo S."/>
            <person name="Ahrendt S."/>
            <person name="Andreopoulos W."/>
            <person name="Barry K."/>
            <person name="Beard J."/>
            <person name="Benny G.L."/>
            <person name="Blankenship S."/>
            <person name="Bonito G."/>
            <person name="Cuomo C."/>
            <person name="Desiro A."/>
            <person name="Gervers K.A."/>
            <person name="Hundley H."/>
            <person name="Kuo A."/>
            <person name="LaButti K."/>
            <person name="Lang B.F."/>
            <person name="Lipzen A."/>
            <person name="O'Donnell K."/>
            <person name="Pangilinan J."/>
            <person name="Reynolds N."/>
            <person name="Sandor L."/>
            <person name="Smith M.E."/>
            <person name="Tsang A."/>
            <person name="Grigoriev I.V."/>
            <person name="Stajich J.E."/>
            <person name="Spatafora J.W."/>
        </authorList>
    </citation>
    <scope>NUCLEOTIDE SEQUENCE</scope>
    <source>
        <strain evidence="4">RSA 2281</strain>
    </source>
</reference>
<dbReference type="GO" id="GO:0005737">
    <property type="term" value="C:cytoplasm"/>
    <property type="evidence" value="ECO:0007669"/>
    <property type="project" value="TreeGrafter"/>
</dbReference>
<dbReference type="PANTHER" id="PTHR10241:SF25">
    <property type="entry name" value="TOMOSYN, ISOFORM C"/>
    <property type="match status" value="1"/>
</dbReference>
<name>A0AAD5KY63_9FUNG</name>
<evidence type="ECO:0000313" key="4">
    <source>
        <dbReference type="EMBL" id="KAI9278297.1"/>
    </source>
</evidence>
<reference evidence="4" key="2">
    <citation type="submission" date="2023-02" db="EMBL/GenBank/DDBJ databases">
        <authorList>
            <consortium name="DOE Joint Genome Institute"/>
            <person name="Mondo S.J."/>
            <person name="Chang Y."/>
            <person name="Wang Y."/>
            <person name="Ahrendt S."/>
            <person name="Andreopoulos W."/>
            <person name="Barry K."/>
            <person name="Beard J."/>
            <person name="Benny G.L."/>
            <person name="Blankenship S."/>
            <person name="Bonito G."/>
            <person name="Cuomo C."/>
            <person name="Desiro A."/>
            <person name="Gervers K.A."/>
            <person name="Hundley H."/>
            <person name="Kuo A."/>
            <person name="LaButti K."/>
            <person name="Lang B.F."/>
            <person name="Lipzen A."/>
            <person name="O'Donnell K."/>
            <person name="Pangilinan J."/>
            <person name="Reynolds N."/>
            <person name="Sandor L."/>
            <person name="Smith M.W."/>
            <person name="Tsang A."/>
            <person name="Grigoriev I.V."/>
            <person name="Stajich J.E."/>
            <person name="Spatafora J.W."/>
        </authorList>
    </citation>
    <scope>NUCLEOTIDE SEQUENCE</scope>
    <source>
        <strain evidence="4">RSA 2281</strain>
    </source>
</reference>
<dbReference type="GO" id="GO:0006887">
    <property type="term" value="P:exocytosis"/>
    <property type="evidence" value="ECO:0007669"/>
    <property type="project" value="UniProtKB-KW"/>
</dbReference>
<proteinExistence type="inferred from homology"/>